<dbReference type="Gene3D" id="3.40.30.10">
    <property type="entry name" value="Glutaredoxin"/>
    <property type="match status" value="1"/>
</dbReference>
<proteinExistence type="predicted"/>
<gene>
    <name evidence="1" type="primary">trxA_2</name>
    <name evidence="1" type="ORF">NCTC12204_02223</name>
</gene>
<dbReference type="RefSeq" id="WP_010737171.1">
    <property type="nucleotide sequence ID" value="NZ_CAACXU010000005.1"/>
</dbReference>
<evidence type="ECO:0000313" key="1">
    <source>
        <dbReference type="EMBL" id="VTQ67811.1"/>
    </source>
</evidence>
<dbReference type="Proteomes" id="UP000352698">
    <property type="component" value="Unassembled WGS sequence"/>
</dbReference>
<dbReference type="InterPro" id="IPR036249">
    <property type="entry name" value="Thioredoxin-like_sf"/>
</dbReference>
<comment type="caution">
    <text evidence="1">The sequence shown here is derived from an EMBL/GenBank/DDBJ whole genome shotgun (WGS) entry which is preliminary data.</text>
</comment>
<name>A0A449EA24_ENTHR</name>
<accession>A0A449EA24</accession>
<dbReference type="AlphaFoldDB" id="A0A449EA24"/>
<dbReference type="SUPFAM" id="SSF52833">
    <property type="entry name" value="Thioredoxin-like"/>
    <property type="match status" value="1"/>
</dbReference>
<dbReference type="InterPro" id="IPR046698">
    <property type="entry name" value="PedC-like"/>
</dbReference>
<reference evidence="1 2" key="1">
    <citation type="submission" date="2019-05" db="EMBL/GenBank/DDBJ databases">
        <authorList>
            <consortium name="Pathogen Informatics"/>
        </authorList>
    </citation>
    <scope>NUCLEOTIDE SEQUENCE [LARGE SCALE GENOMIC DNA]</scope>
    <source>
        <strain evidence="1 2">NCTC12204</strain>
    </source>
</reference>
<dbReference type="CDD" id="cd02947">
    <property type="entry name" value="TRX_family"/>
    <property type="match status" value="1"/>
</dbReference>
<dbReference type="Pfam" id="PF20207">
    <property type="entry name" value="DUF6568"/>
    <property type="match status" value="1"/>
</dbReference>
<organism evidence="1 2">
    <name type="scientific">Enterococcus hirae</name>
    <dbReference type="NCBI Taxonomy" id="1354"/>
    <lineage>
        <taxon>Bacteria</taxon>
        <taxon>Bacillati</taxon>
        <taxon>Bacillota</taxon>
        <taxon>Bacilli</taxon>
        <taxon>Lactobacillales</taxon>
        <taxon>Enterococcaceae</taxon>
        <taxon>Enterococcus</taxon>
    </lineage>
</organism>
<sequence length="143" mass="16269">MININPKKLMCFILIICSLPTILYVYTQMATSKEGLYEVDSISLEKIMNGKDTLFVYVGRPTCPQCKEFEPILRKVLNNQHQSMGYYNTDHARKENEDKLEIMADSLGINSIPAIIKIVDGKVIDRIIGLKNEKAIEEFILNG</sequence>
<dbReference type="EMBL" id="CABEEP010000001">
    <property type="protein sequence ID" value="VTQ67811.1"/>
    <property type="molecule type" value="Genomic_DNA"/>
</dbReference>
<protein>
    <submittedName>
        <fullName evidence="1">Thioredoxin domain-containing protein</fullName>
    </submittedName>
</protein>
<evidence type="ECO:0000313" key="2">
    <source>
        <dbReference type="Proteomes" id="UP000352698"/>
    </source>
</evidence>